<organism evidence="9 10">
    <name type="scientific">Rhodococcus gannanensis</name>
    <dbReference type="NCBI Taxonomy" id="1960308"/>
    <lineage>
        <taxon>Bacteria</taxon>
        <taxon>Bacillati</taxon>
        <taxon>Actinomycetota</taxon>
        <taxon>Actinomycetes</taxon>
        <taxon>Mycobacteriales</taxon>
        <taxon>Nocardiaceae</taxon>
        <taxon>Rhodococcus</taxon>
    </lineage>
</organism>
<keyword evidence="6 7" id="KW-0472">Membrane</keyword>
<evidence type="ECO:0000313" key="10">
    <source>
        <dbReference type="Proteomes" id="UP001597286"/>
    </source>
</evidence>
<comment type="subcellular location">
    <subcellularLocation>
        <location evidence="1">Cell membrane</location>
        <topology evidence="1">Multi-pass membrane protein</topology>
    </subcellularLocation>
</comment>
<dbReference type="SUPFAM" id="SSF103473">
    <property type="entry name" value="MFS general substrate transporter"/>
    <property type="match status" value="1"/>
</dbReference>
<keyword evidence="2" id="KW-0813">Transport</keyword>
<feature type="transmembrane region" description="Helical" evidence="7">
    <location>
        <begin position="205"/>
        <end position="232"/>
    </location>
</feature>
<dbReference type="InterPro" id="IPR036259">
    <property type="entry name" value="MFS_trans_sf"/>
</dbReference>
<reference evidence="10" key="1">
    <citation type="journal article" date="2019" name="Int. J. Syst. Evol. Microbiol.">
        <title>The Global Catalogue of Microorganisms (GCM) 10K type strain sequencing project: providing services to taxonomists for standard genome sequencing and annotation.</title>
        <authorList>
            <consortium name="The Broad Institute Genomics Platform"/>
            <consortium name="The Broad Institute Genome Sequencing Center for Infectious Disease"/>
            <person name="Wu L."/>
            <person name="Ma J."/>
        </authorList>
    </citation>
    <scope>NUCLEOTIDE SEQUENCE [LARGE SCALE GENOMIC DNA]</scope>
    <source>
        <strain evidence="10">DT72</strain>
    </source>
</reference>
<evidence type="ECO:0000256" key="5">
    <source>
        <dbReference type="ARBA" id="ARBA00022989"/>
    </source>
</evidence>
<protein>
    <submittedName>
        <fullName evidence="9">MFS transporter</fullName>
    </submittedName>
</protein>
<dbReference type="PANTHER" id="PTHR23517:SF13">
    <property type="entry name" value="MAJOR FACILITATOR SUPERFAMILY MFS_1"/>
    <property type="match status" value="1"/>
</dbReference>
<dbReference type="Pfam" id="PF07690">
    <property type="entry name" value="MFS_1"/>
    <property type="match status" value="1"/>
</dbReference>
<feature type="transmembrane region" description="Helical" evidence="7">
    <location>
        <begin position="337"/>
        <end position="360"/>
    </location>
</feature>
<feature type="transmembrane region" description="Helical" evidence="7">
    <location>
        <begin position="12"/>
        <end position="32"/>
    </location>
</feature>
<feature type="transmembrane region" description="Helical" evidence="7">
    <location>
        <begin position="102"/>
        <end position="120"/>
    </location>
</feature>
<dbReference type="PANTHER" id="PTHR23517">
    <property type="entry name" value="RESISTANCE PROTEIN MDTM, PUTATIVE-RELATED-RELATED"/>
    <property type="match status" value="1"/>
</dbReference>
<accession>A0ABW4P3G0</accession>
<dbReference type="PROSITE" id="PS50850">
    <property type="entry name" value="MFS"/>
    <property type="match status" value="1"/>
</dbReference>
<feature type="transmembrane region" description="Helical" evidence="7">
    <location>
        <begin position="273"/>
        <end position="289"/>
    </location>
</feature>
<dbReference type="RefSeq" id="WP_378485960.1">
    <property type="nucleotide sequence ID" value="NZ_JBHUFB010000010.1"/>
</dbReference>
<feature type="domain" description="Major facilitator superfamily (MFS) profile" evidence="8">
    <location>
        <begin position="1"/>
        <end position="388"/>
    </location>
</feature>
<comment type="caution">
    <text evidence="9">The sequence shown here is derived from an EMBL/GenBank/DDBJ whole genome shotgun (WGS) entry which is preliminary data.</text>
</comment>
<evidence type="ECO:0000256" key="7">
    <source>
        <dbReference type="SAM" id="Phobius"/>
    </source>
</evidence>
<evidence type="ECO:0000256" key="1">
    <source>
        <dbReference type="ARBA" id="ARBA00004651"/>
    </source>
</evidence>
<proteinExistence type="predicted"/>
<evidence type="ECO:0000259" key="8">
    <source>
        <dbReference type="PROSITE" id="PS50850"/>
    </source>
</evidence>
<feature type="transmembrane region" description="Helical" evidence="7">
    <location>
        <begin position="132"/>
        <end position="157"/>
    </location>
</feature>
<evidence type="ECO:0000256" key="6">
    <source>
        <dbReference type="ARBA" id="ARBA00023136"/>
    </source>
</evidence>
<evidence type="ECO:0000313" key="9">
    <source>
        <dbReference type="EMBL" id="MFD1812960.1"/>
    </source>
</evidence>
<feature type="transmembrane region" description="Helical" evidence="7">
    <location>
        <begin position="38"/>
        <end position="61"/>
    </location>
</feature>
<evidence type="ECO:0000256" key="2">
    <source>
        <dbReference type="ARBA" id="ARBA00022448"/>
    </source>
</evidence>
<evidence type="ECO:0000256" key="4">
    <source>
        <dbReference type="ARBA" id="ARBA00022692"/>
    </source>
</evidence>
<dbReference type="InterPro" id="IPR050171">
    <property type="entry name" value="MFS_Transporters"/>
</dbReference>
<sequence>MRWRSRNFHGVAYLLVVLLVGANIPNALYGLYRAEFGFSAAVQTAIFAVYVVGMIPSLLLFGPLSDALGRRVVLGFAAAAGVVGAVTMAFADATVWLFLGRIAQGIAVGAVSAAGTAALIDHEPDGNHQRAALVSSAGGALGGALGPLVGGAVAQYLPHPLQAPFVVFLVALLPAVIAVILLPRGTRDRSAPLVRVPSVPAAVRGVFWISSIAVGLSWGAVGLFQAVVPAWITGQLGVSNLVVGAVAASLVMICSVATQAASRRLPARRAERAGLVVLAVAMLGLAAVAREPVLALLFLVTAVVGAGQGLTFAGGLRSVNASVTTHAPGSQGGVLGAFYVVSYVGLAVPIVVAGLAITAWGTGTAVTALGLIGAALCTAILLVGGRTRREVGAGAARTPSRIR</sequence>
<evidence type="ECO:0000256" key="3">
    <source>
        <dbReference type="ARBA" id="ARBA00022475"/>
    </source>
</evidence>
<keyword evidence="5 7" id="KW-1133">Transmembrane helix</keyword>
<dbReference type="Proteomes" id="UP001597286">
    <property type="component" value="Unassembled WGS sequence"/>
</dbReference>
<keyword evidence="10" id="KW-1185">Reference proteome</keyword>
<dbReference type="InterPro" id="IPR020846">
    <property type="entry name" value="MFS_dom"/>
</dbReference>
<dbReference type="Gene3D" id="1.20.1250.20">
    <property type="entry name" value="MFS general substrate transporter like domains"/>
    <property type="match status" value="2"/>
</dbReference>
<feature type="transmembrane region" description="Helical" evidence="7">
    <location>
        <begin position="73"/>
        <end position="96"/>
    </location>
</feature>
<name>A0ABW4P3G0_9NOCA</name>
<feature type="transmembrane region" description="Helical" evidence="7">
    <location>
        <begin position="163"/>
        <end position="184"/>
    </location>
</feature>
<dbReference type="InterPro" id="IPR011701">
    <property type="entry name" value="MFS"/>
</dbReference>
<keyword evidence="4 7" id="KW-0812">Transmembrane</keyword>
<feature type="transmembrane region" description="Helical" evidence="7">
    <location>
        <begin position="238"/>
        <end position="261"/>
    </location>
</feature>
<keyword evidence="3" id="KW-1003">Cell membrane</keyword>
<gene>
    <name evidence="9" type="ORF">ACFSJG_12095</name>
</gene>
<dbReference type="EMBL" id="JBHUFB010000010">
    <property type="protein sequence ID" value="MFD1812960.1"/>
    <property type="molecule type" value="Genomic_DNA"/>
</dbReference>
<feature type="transmembrane region" description="Helical" evidence="7">
    <location>
        <begin position="366"/>
        <end position="384"/>
    </location>
</feature>
<feature type="transmembrane region" description="Helical" evidence="7">
    <location>
        <begin position="295"/>
        <end position="316"/>
    </location>
</feature>